<dbReference type="PIRSF" id="PIRSF000370">
    <property type="entry name" value="QueE"/>
    <property type="match status" value="1"/>
</dbReference>
<feature type="binding site" evidence="8">
    <location>
        <begin position="125"/>
        <end position="127"/>
    </location>
    <ligand>
        <name>S-adenosyl-L-methionine</name>
        <dbReference type="ChEBI" id="CHEBI:59789"/>
    </ligand>
</feature>
<comment type="pathway">
    <text evidence="8">Purine metabolism; 7-cyano-7-deazaguanine biosynthesis.</text>
</comment>
<dbReference type="RefSeq" id="WP_290002728.1">
    <property type="nucleotide sequence ID" value="NZ_JAUEPH010000008.1"/>
</dbReference>
<feature type="domain" description="Radical SAM core" evidence="9">
    <location>
        <begin position="28"/>
        <end position="208"/>
    </location>
</feature>
<dbReference type="InterPro" id="IPR058240">
    <property type="entry name" value="rSAM_sf"/>
</dbReference>
<dbReference type="Pfam" id="PF04055">
    <property type="entry name" value="Radical_SAM"/>
    <property type="match status" value="1"/>
</dbReference>
<protein>
    <recommendedName>
        <fullName evidence="8">7-carboxy-7-deazaguanine synthase</fullName>
        <shortName evidence="8">CDG synthase</shortName>
        <ecNumber evidence="8">4.3.99.3</ecNumber>
    </recommendedName>
    <alternativeName>
        <fullName evidence="8">Queuosine biosynthesis protein QueE</fullName>
    </alternativeName>
</protein>
<dbReference type="PANTHER" id="PTHR42836">
    <property type="entry name" value="7-CARBOXY-7-DEAZAGUANINE SYNTHASE"/>
    <property type="match status" value="1"/>
</dbReference>
<keyword evidence="1 8" id="KW-0004">4Fe-4S</keyword>
<keyword evidence="8" id="KW-0671">Queuosine biosynthesis</keyword>
<evidence type="ECO:0000313" key="11">
    <source>
        <dbReference type="Proteomes" id="UP001171916"/>
    </source>
</evidence>
<comment type="subunit">
    <text evidence="8">Homodimer.</text>
</comment>
<dbReference type="InterPro" id="IPR007197">
    <property type="entry name" value="rSAM"/>
</dbReference>
<feature type="binding site" evidence="8">
    <location>
        <position position="37"/>
    </location>
    <ligand>
        <name>substrate</name>
    </ligand>
</feature>
<evidence type="ECO:0000256" key="4">
    <source>
        <dbReference type="ARBA" id="ARBA00022842"/>
    </source>
</evidence>
<proteinExistence type="inferred from homology"/>
<feature type="binding site" evidence="8">
    <location>
        <position position="84"/>
    </location>
    <ligand>
        <name>S-adenosyl-L-methionine</name>
        <dbReference type="ChEBI" id="CHEBI:59789"/>
    </ligand>
</feature>
<name>A0ABT7YGZ1_9BACT</name>
<evidence type="ECO:0000256" key="8">
    <source>
        <dbReference type="HAMAP-Rule" id="MF_00917"/>
    </source>
</evidence>
<evidence type="ECO:0000256" key="1">
    <source>
        <dbReference type="ARBA" id="ARBA00022485"/>
    </source>
</evidence>
<feature type="binding site" evidence="8">
    <location>
        <position position="45"/>
    </location>
    <ligand>
        <name>[4Fe-4S] cluster</name>
        <dbReference type="ChEBI" id="CHEBI:49883"/>
        <note>4Fe-4S-S-AdoMet</note>
    </ligand>
</feature>
<evidence type="ECO:0000259" key="9">
    <source>
        <dbReference type="PROSITE" id="PS51918"/>
    </source>
</evidence>
<accession>A0ABT7YGZ1</accession>
<dbReference type="CDD" id="cd01335">
    <property type="entry name" value="Radical_SAM"/>
    <property type="match status" value="1"/>
</dbReference>
<dbReference type="SFLD" id="SFLDS00029">
    <property type="entry name" value="Radical_SAM"/>
    <property type="match status" value="1"/>
</dbReference>
<dbReference type="PANTHER" id="PTHR42836:SF1">
    <property type="entry name" value="7-CARBOXY-7-DEAZAGUANINE SYNTHASE"/>
    <property type="match status" value="1"/>
</dbReference>
<evidence type="ECO:0000256" key="3">
    <source>
        <dbReference type="ARBA" id="ARBA00022723"/>
    </source>
</evidence>
<dbReference type="SUPFAM" id="SSF102114">
    <property type="entry name" value="Radical SAM enzymes"/>
    <property type="match status" value="1"/>
</dbReference>
<comment type="similarity">
    <text evidence="8">Belongs to the radical SAM superfamily. 7-carboxy-7-deazaguanine synthase family.</text>
</comment>
<evidence type="ECO:0000256" key="5">
    <source>
        <dbReference type="ARBA" id="ARBA00023004"/>
    </source>
</evidence>
<dbReference type="EMBL" id="JAUEPH010000008">
    <property type="protein sequence ID" value="MDN3205805.1"/>
    <property type="molecule type" value="Genomic_DNA"/>
</dbReference>
<dbReference type="InterPro" id="IPR013785">
    <property type="entry name" value="Aldolase_TIM"/>
</dbReference>
<comment type="caution">
    <text evidence="10">The sequence shown here is derived from an EMBL/GenBank/DDBJ whole genome shotgun (WGS) entry which is preliminary data.</text>
</comment>
<keyword evidence="7 8" id="KW-0456">Lyase</keyword>
<feature type="binding site" evidence="8">
    <location>
        <begin position="47"/>
        <end position="49"/>
    </location>
    <ligand>
        <name>S-adenosyl-L-methionine</name>
        <dbReference type="ChEBI" id="CHEBI:59789"/>
    </ligand>
</feature>
<reference evidence="10" key="1">
    <citation type="submission" date="2023-06" db="EMBL/GenBank/DDBJ databases">
        <title>Robiginitalea aurantiacus sp. nov. and Algoriphagus sediminis sp. nov., isolated from coastal sediment.</title>
        <authorList>
            <person name="Zhou Z.Y."/>
            <person name="An J."/>
            <person name="Jia Y.W."/>
            <person name="Du Z.J."/>
        </authorList>
    </citation>
    <scope>NUCLEOTIDE SEQUENCE</scope>
    <source>
        <strain evidence="10">C2-7</strain>
    </source>
</reference>
<comment type="cofactor">
    <cofactor evidence="8">
        <name>S-adenosyl-L-methionine</name>
        <dbReference type="ChEBI" id="CHEBI:59789"/>
    </cofactor>
    <text evidence="8">Binds 1 S-adenosyl-L-methionine per subunit.</text>
</comment>
<comment type="function">
    <text evidence="8">Catalyzes the complex heterocyclic radical-mediated conversion of 6-carboxy-5,6,7,8-tetrahydropterin (CPH4) to 7-carboxy-7-deazaguanine (CDG), a step common to the biosynthetic pathways of all 7-deazapurine-containing compounds.</text>
</comment>
<keyword evidence="4 8" id="KW-0460">Magnesium</keyword>
<feature type="binding site" evidence="8">
    <location>
        <position position="82"/>
    </location>
    <ligand>
        <name>substrate</name>
    </ligand>
</feature>
<feature type="binding site" evidence="8">
    <location>
        <position position="208"/>
    </location>
    <ligand>
        <name>substrate</name>
    </ligand>
</feature>
<comment type="catalytic activity">
    <reaction evidence="8">
        <text>6-carboxy-5,6,7,8-tetrahydropterin + H(+) = 7-carboxy-7-carbaguanine + NH4(+)</text>
        <dbReference type="Rhea" id="RHEA:27974"/>
        <dbReference type="ChEBI" id="CHEBI:15378"/>
        <dbReference type="ChEBI" id="CHEBI:28938"/>
        <dbReference type="ChEBI" id="CHEBI:61032"/>
        <dbReference type="ChEBI" id="CHEBI:61036"/>
        <dbReference type="EC" id="4.3.99.3"/>
    </reaction>
</comment>
<dbReference type="InterPro" id="IPR024924">
    <property type="entry name" value="7-CO-7-deazaguanine_synth-like"/>
</dbReference>
<keyword evidence="5 8" id="KW-0408">Iron</keyword>
<keyword evidence="2 8" id="KW-0949">S-adenosyl-L-methionine</keyword>
<evidence type="ECO:0000313" key="10">
    <source>
        <dbReference type="EMBL" id="MDN3205805.1"/>
    </source>
</evidence>
<comment type="cofactor">
    <cofactor evidence="8">
        <name>Mg(2+)</name>
        <dbReference type="ChEBI" id="CHEBI:18420"/>
    </cofactor>
</comment>
<gene>
    <name evidence="8" type="primary">queE</name>
    <name evidence="10" type="ORF">QVH07_16715</name>
</gene>
<comment type="caution">
    <text evidence="8">Lacks conserved residue(s) required for the propagation of feature annotation.</text>
</comment>
<dbReference type="Gene3D" id="3.20.20.70">
    <property type="entry name" value="Aldolase class I"/>
    <property type="match status" value="1"/>
</dbReference>
<sequence length="208" mass="23578">MTTEEKIAAGLSLPVMEAFYTIQGEGRFTGHPAYFIRLGGCDVGCVWCDVKESWEAGKWPVLSIEEIVAEAEKHPAKLVVITGGEPLMYDMGPLTRMLKQKGFTTNIETSGAHPFSGDFDWVCFSPKKFKAPDESIYQVADELKVVVFHKSDFAFAEKHAEKVSEKCELRLQPEWSKANQFTPEIIKYVKDRPLWKISLQTHKFMDIP</sequence>
<dbReference type="PROSITE" id="PS51918">
    <property type="entry name" value="RADICAL_SAM"/>
    <property type="match status" value="1"/>
</dbReference>
<feature type="binding site" evidence="8">
    <location>
        <begin position="22"/>
        <end position="24"/>
    </location>
    <ligand>
        <name>substrate</name>
    </ligand>
</feature>
<feature type="binding site" evidence="8">
    <location>
        <position position="41"/>
    </location>
    <ligand>
        <name>[4Fe-4S] cluster</name>
        <dbReference type="ChEBI" id="CHEBI:49883"/>
        <note>4Fe-4S-S-AdoMet</note>
    </ligand>
</feature>
<evidence type="ECO:0000256" key="7">
    <source>
        <dbReference type="ARBA" id="ARBA00023239"/>
    </source>
</evidence>
<feature type="binding site" evidence="8">
    <location>
        <position position="48"/>
    </location>
    <ligand>
        <name>[4Fe-4S] cluster</name>
        <dbReference type="ChEBI" id="CHEBI:49883"/>
        <note>4Fe-4S-S-AdoMet</note>
    </ligand>
</feature>
<keyword evidence="11" id="KW-1185">Reference proteome</keyword>
<evidence type="ECO:0000256" key="2">
    <source>
        <dbReference type="ARBA" id="ARBA00022691"/>
    </source>
</evidence>
<dbReference type="EC" id="4.3.99.3" evidence="8"/>
<comment type="cofactor">
    <cofactor evidence="8">
        <name>[4Fe-4S] cluster</name>
        <dbReference type="ChEBI" id="CHEBI:49883"/>
    </cofactor>
    <text evidence="8">Binds 1 [4Fe-4S] cluster. The cluster is coordinated with 3 cysteines and an exchangeable S-adenosyl-L-methionine.</text>
</comment>
<keyword evidence="3 8" id="KW-0479">Metal-binding</keyword>
<evidence type="ECO:0000256" key="6">
    <source>
        <dbReference type="ARBA" id="ARBA00023014"/>
    </source>
</evidence>
<keyword evidence="6 8" id="KW-0411">Iron-sulfur</keyword>
<dbReference type="HAMAP" id="MF_00917">
    <property type="entry name" value="QueE"/>
    <property type="match status" value="1"/>
</dbReference>
<organism evidence="10 11">
    <name type="scientific">Algoriphagus sediminis</name>
    <dbReference type="NCBI Taxonomy" id="3057113"/>
    <lineage>
        <taxon>Bacteria</taxon>
        <taxon>Pseudomonadati</taxon>
        <taxon>Bacteroidota</taxon>
        <taxon>Cytophagia</taxon>
        <taxon>Cytophagales</taxon>
        <taxon>Cyclobacteriaceae</taxon>
        <taxon>Algoriphagus</taxon>
    </lineage>
</organism>
<dbReference type="Proteomes" id="UP001171916">
    <property type="component" value="Unassembled WGS sequence"/>
</dbReference>